<comment type="cofactor">
    <cofactor evidence="1">
        <name>[4Fe-4S] cluster</name>
        <dbReference type="ChEBI" id="CHEBI:49883"/>
    </cofactor>
</comment>
<keyword evidence="3" id="KW-0004">4Fe-4S</keyword>
<evidence type="ECO:0000313" key="16">
    <source>
        <dbReference type="Proteomes" id="UP000322983"/>
    </source>
</evidence>
<keyword evidence="4" id="KW-0479">Metal-binding</keyword>
<organism evidence="14 16">
    <name type="scientific">Sulfuracidifex tepidarius</name>
    <dbReference type="NCBI Taxonomy" id="1294262"/>
    <lineage>
        <taxon>Archaea</taxon>
        <taxon>Thermoproteota</taxon>
        <taxon>Thermoprotei</taxon>
        <taxon>Sulfolobales</taxon>
        <taxon>Sulfolobaceae</taxon>
        <taxon>Sulfuracidifex</taxon>
    </lineage>
</organism>
<evidence type="ECO:0000256" key="10">
    <source>
        <dbReference type="ARBA" id="ARBA00023295"/>
    </source>
</evidence>
<name>A0A510DWK4_9CREN</name>
<evidence type="ECO:0000256" key="4">
    <source>
        <dbReference type="ARBA" id="ARBA00022723"/>
    </source>
</evidence>
<evidence type="ECO:0000256" key="6">
    <source>
        <dbReference type="ARBA" id="ARBA00022801"/>
    </source>
</evidence>
<dbReference type="Proteomes" id="UP000325030">
    <property type="component" value="Chromosome"/>
</dbReference>
<accession>A0A510DWK4</accession>
<proteinExistence type="inferred from homology"/>
<evidence type="ECO:0000259" key="13">
    <source>
        <dbReference type="SMART" id="SM00478"/>
    </source>
</evidence>
<dbReference type="EMBL" id="AP018929">
    <property type="protein sequence ID" value="BBG24602.1"/>
    <property type="molecule type" value="Genomic_DNA"/>
</dbReference>
<evidence type="ECO:0000256" key="3">
    <source>
        <dbReference type="ARBA" id="ARBA00022485"/>
    </source>
</evidence>
<dbReference type="KEGG" id="step:IC006_1931"/>
<reference evidence="14 16" key="2">
    <citation type="journal article" date="2020" name="Int. J. Syst. Evol. Microbiol.">
        <title>Sulfuracidifex tepidarius gen. nov., sp. nov. and transfer of Sulfolobus metallicus Huber and Stetter 1992 to the genus Sulfuracidifex as Sulfuracidifex metallicus comb. nov.</title>
        <authorList>
            <person name="Itoh T."/>
            <person name="Miura T."/>
            <person name="Sakai H.D."/>
            <person name="Kato S."/>
            <person name="Ohkuma M."/>
            <person name="Takashina T."/>
        </authorList>
    </citation>
    <scope>NUCLEOTIDE SEQUENCE [LARGE SCALE GENOMIC DNA]</scope>
    <source>
        <strain evidence="14 16">IC-006</strain>
        <strain evidence="15">IC-007</strain>
    </source>
</reference>
<keyword evidence="6" id="KW-0378">Hydrolase</keyword>
<keyword evidence="7" id="KW-0408">Iron</keyword>
<keyword evidence="5" id="KW-0227">DNA damage</keyword>
<dbReference type="PIRSF" id="PIRSF001435">
    <property type="entry name" value="Nth"/>
    <property type="match status" value="1"/>
</dbReference>
<evidence type="ECO:0000256" key="9">
    <source>
        <dbReference type="ARBA" id="ARBA00023204"/>
    </source>
</evidence>
<comment type="similarity">
    <text evidence="2">Belongs to the Nth/MutY family.</text>
</comment>
<dbReference type="PANTHER" id="PTHR10359">
    <property type="entry name" value="A/G-SPECIFIC ADENINE GLYCOSYLASE/ENDONUCLEASE III"/>
    <property type="match status" value="1"/>
</dbReference>
<accession>A0A510E5R9</accession>
<comment type="catalytic activity">
    <reaction evidence="11">
        <text>Hydrolyzes mismatched double-stranded DNA and polynucleotides, releasing free thymine.</text>
        <dbReference type="EC" id="3.2.2.29"/>
    </reaction>
</comment>
<dbReference type="GeneID" id="41718272"/>
<dbReference type="RefSeq" id="WP_232515987.1">
    <property type="nucleotide sequence ID" value="NZ_AP018930.1"/>
</dbReference>
<keyword evidence="8" id="KW-0411">Iron-sulfur</keyword>
<keyword evidence="10" id="KW-0326">Glycosidase</keyword>
<dbReference type="PROSITE" id="PS00764">
    <property type="entry name" value="ENDONUCLEASE_III_1"/>
    <property type="match status" value="1"/>
</dbReference>
<evidence type="ECO:0000256" key="8">
    <source>
        <dbReference type="ARBA" id="ARBA00023014"/>
    </source>
</evidence>
<evidence type="ECO:0000313" key="14">
    <source>
        <dbReference type="EMBL" id="BBG24602.1"/>
    </source>
</evidence>
<dbReference type="InterPro" id="IPR023170">
    <property type="entry name" value="HhH_base_excis_C"/>
</dbReference>
<evidence type="ECO:0000256" key="5">
    <source>
        <dbReference type="ARBA" id="ARBA00022763"/>
    </source>
</evidence>
<dbReference type="GO" id="GO:0006285">
    <property type="term" value="P:base-excision repair, AP site formation"/>
    <property type="evidence" value="ECO:0007669"/>
    <property type="project" value="TreeGrafter"/>
</dbReference>
<dbReference type="Proteomes" id="UP000322983">
    <property type="component" value="Chromosome"/>
</dbReference>
<evidence type="ECO:0000313" key="17">
    <source>
        <dbReference type="Proteomes" id="UP000325030"/>
    </source>
</evidence>
<dbReference type="FunFam" id="1.10.340.30:FF:000001">
    <property type="entry name" value="Endonuclease III"/>
    <property type="match status" value="1"/>
</dbReference>
<dbReference type="EC" id="3.2.2.29" evidence="12"/>
<dbReference type="Gene3D" id="1.10.340.30">
    <property type="entry name" value="Hypothetical protein, domain 2"/>
    <property type="match status" value="1"/>
</dbReference>
<keyword evidence="16" id="KW-1185">Reference proteome</keyword>
<reference evidence="17" key="1">
    <citation type="submission" date="2018-09" db="EMBL/GenBank/DDBJ databases">
        <title>Complete Genome Sequencing of Sulfolobus sp. JCM 16834.</title>
        <authorList>
            <person name="Kato S."/>
            <person name="Itoh T."/>
            <person name="Ohkuma M."/>
        </authorList>
    </citation>
    <scope>NUCLEOTIDE SEQUENCE [LARGE SCALE GENOMIC DNA]</scope>
    <source>
        <strain evidence="17">IC-007</strain>
    </source>
</reference>
<dbReference type="InterPro" id="IPR004035">
    <property type="entry name" value="Endouclease-III_FeS-bd_BS"/>
</dbReference>
<dbReference type="GO" id="GO:0141016">
    <property type="term" value="F:G/T mismatch-specific thymine-DNA glycosylase activity"/>
    <property type="evidence" value="ECO:0007669"/>
    <property type="project" value="UniProtKB-EC"/>
</dbReference>
<dbReference type="SUPFAM" id="SSF48150">
    <property type="entry name" value="DNA-glycosylase"/>
    <property type="match status" value="1"/>
</dbReference>
<dbReference type="Gene3D" id="1.10.1670.10">
    <property type="entry name" value="Helix-hairpin-Helix base-excision DNA repair enzymes (C-terminal)"/>
    <property type="match status" value="1"/>
</dbReference>
<keyword evidence="9" id="KW-0234">DNA repair</keyword>
<evidence type="ECO:0000256" key="1">
    <source>
        <dbReference type="ARBA" id="ARBA00001966"/>
    </source>
</evidence>
<dbReference type="EMBL" id="AP018930">
    <property type="protein sequence ID" value="BBG27390.1"/>
    <property type="molecule type" value="Genomic_DNA"/>
</dbReference>
<dbReference type="AlphaFoldDB" id="A0A510DWK4"/>
<gene>
    <name evidence="14" type="ORF">IC006_1931</name>
    <name evidence="15" type="ORF">IC007_1939</name>
</gene>
<dbReference type="CDD" id="cd00056">
    <property type="entry name" value="ENDO3c"/>
    <property type="match status" value="1"/>
</dbReference>
<dbReference type="InterPro" id="IPR011257">
    <property type="entry name" value="DNA_glycosylase"/>
</dbReference>
<dbReference type="GO" id="GO:0051539">
    <property type="term" value="F:4 iron, 4 sulfur cluster binding"/>
    <property type="evidence" value="ECO:0007669"/>
    <property type="project" value="UniProtKB-KW"/>
</dbReference>
<sequence>MSCSLIDFCNGNVYLIYGTFLVLPEVDLFMNCEGSEIFDRLSEEYHIDSKDFVAFDVWISSKDPFKVLVATILSQNTTDKSTYKSFKTLEEKVGVEVKKIADADYNLISESIRFSGLNNSKAKKLKEIAQILLKEYHGDLWNILNESPETSRKILISLPGVGDKTADVVLLTCKGYEAFPVDTHIRRIAVRLGIAKERETYTVISNRLMTLFHGKDFLKAHHLLITHGRKTCKANKPLCQICPINYCCEFYKRKDNQGRNQQAA</sequence>
<evidence type="ECO:0000256" key="2">
    <source>
        <dbReference type="ARBA" id="ARBA00008343"/>
    </source>
</evidence>
<dbReference type="STRING" id="1294262.GCA_001316085_00067"/>
<evidence type="ECO:0000313" key="15">
    <source>
        <dbReference type="EMBL" id="BBG27390.1"/>
    </source>
</evidence>
<evidence type="ECO:0000256" key="12">
    <source>
        <dbReference type="ARBA" id="ARBA00066769"/>
    </source>
</evidence>
<dbReference type="SMART" id="SM00478">
    <property type="entry name" value="ENDO3c"/>
    <property type="match status" value="1"/>
</dbReference>
<feature type="domain" description="HhH-GPD" evidence="13">
    <location>
        <begin position="73"/>
        <end position="230"/>
    </location>
</feature>
<dbReference type="GO" id="GO:0046872">
    <property type="term" value="F:metal ion binding"/>
    <property type="evidence" value="ECO:0007669"/>
    <property type="project" value="UniProtKB-KW"/>
</dbReference>
<dbReference type="InterPro" id="IPR003265">
    <property type="entry name" value="HhH-GPD_domain"/>
</dbReference>
<dbReference type="Pfam" id="PF00730">
    <property type="entry name" value="HhH-GPD"/>
    <property type="match status" value="1"/>
</dbReference>
<dbReference type="PANTHER" id="PTHR10359:SF18">
    <property type="entry name" value="ENDONUCLEASE III"/>
    <property type="match status" value="1"/>
</dbReference>
<evidence type="ECO:0000256" key="11">
    <source>
        <dbReference type="ARBA" id="ARBA00052915"/>
    </source>
</evidence>
<evidence type="ECO:0000256" key="7">
    <source>
        <dbReference type="ARBA" id="ARBA00023004"/>
    </source>
</evidence>
<protein>
    <recommendedName>
        <fullName evidence="12">thymine-DNA glycosylase</fullName>
        <ecNumber evidence="12">3.2.2.29</ecNumber>
    </recommendedName>
</protein>